<comment type="similarity">
    <text evidence="1">Belongs to the LysR transcriptional regulatory family.</text>
</comment>
<gene>
    <name evidence="6" type="ORF">SAMN04488045_1241</name>
</gene>
<name>A0A1H5VZT8_9RHOB</name>
<evidence type="ECO:0000256" key="4">
    <source>
        <dbReference type="ARBA" id="ARBA00023163"/>
    </source>
</evidence>
<feature type="domain" description="HTH lysR-type" evidence="5">
    <location>
        <begin position="18"/>
        <end position="73"/>
    </location>
</feature>
<dbReference type="Gene3D" id="3.40.190.290">
    <property type="match status" value="1"/>
</dbReference>
<evidence type="ECO:0000256" key="1">
    <source>
        <dbReference type="ARBA" id="ARBA00009437"/>
    </source>
</evidence>
<evidence type="ECO:0000259" key="5">
    <source>
        <dbReference type="PROSITE" id="PS50931"/>
    </source>
</evidence>
<evidence type="ECO:0000256" key="3">
    <source>
        <dbReference type="ARBA" id="ARBA00023125"/>
    </source>
</evidence>
<keyword evidence="7" id="KW-1185">Reference proteome</keyword>
<dbReference type="SUPFAM" id="SSF53850">
    <property type="entry name" value="Periplasmic binding protein-like II"/>
    <property type="match status" value="1"/>
</dbReference>
<dbReference type="InterPro" id="IPR036390">
    <property type="entry name" value="WH_DNA-bd_sf"/>
</dbReference>
<dbReference type="Pfam" id="PF03466">
    <property type="entry name" value="LysR_substrate"/>
    <property type="match status" value="1"/>
</dbReference>
<sequence length="303" mass="33264">MCAFAFALCENVQMDAHWDDLKTALALVRHGTLSGAADALGVTYTTVSRRISRLEESLGQVLFERLADGYRPTDAAQLIAAKAAEMEVSQDSLFRQLSAQDGRLSGKLTVTAPQLLIAHVIAPALRIFREKYPLIDLHVLATNDRLDLSRREADVAIRVSNAPGDSLKGLRLTGQDSASFATQEWADRIAEGPDAPLDWILFSGHSDLPKTVREGWPNSKVCYRFDDMIAIGGAAQEGLGIARMPMFLGRKLQGLVQVPCIPPQTYADLWLVAHADVWAGSRVSAFRDVIVPYLREHRALFVA</sequence>
<evidence type="ECO:0000313" key="6">
    <source>
        <dbReference type="EMBL" id="SEF92381.1"/>
    </source>
</evidence>
<evidence type="ECO:0000256" key="2">
    <source>
        <dbReference type="ARBA" id="ARBA00023015"/>
    </source>
</evidence>
<proteinExistence type="inferred from homology"/>
<dbReference type="InterPro" id="IPR058163">
    <property type="entry name" value="LysR-type_TF_proteobact-type"/>
</dbReference>
<keyword evidence="4" id="KW-0804">Transcription</keyword>
<organism evidence="6 7">
    <name type="scientific">Thalassococcus halodurans</name>
    <dbReference type="NCBI Taxonomy" id="373675"/>
    <lineage>
        <taxon>Bacteria</taxon>
        <taxon>Pseudomonadati</taxon>
        <taxon>Pseudomonadota</taxon>
        <taxon>Alphaproteobacteria</taxon>
        <taxon>Rhodobacterales</taxon>
        <taxon>Roseobacteraceae</taxon>
        <taxon>Thalassococcus</taxon>
    </lineage>
</organism>
<dbReference type="GO" id="GO:0006351">
    <property type="term" value="P:DNA-templated transcription"/>
    <property type="evidence" value="ECO:0007669"/>
    <property type="project" value="TreeGrafter"/>
</dbReference>
<dbReference type="Gene3D" id="1.10.10.10">
    <property type="entry name" value="Winged helix-like DNA-binding domain superfamily/Winged helix DNA-binding domain"/>
    <property type="match status" value="1"/>
</dbReference>
<dbReference type="PANTHER" id="PTHR30537">
    <property type="entry name" value="HTH-TYPE TRANSCRIPTIONAL REGULATOR"/>
    <property type="match status" value="1"/>
</dbReference>
<dbReference type="PANTHER" id="PTHR30537:SF3">
    <property type="entry name" value="TRANSCRIPTIONAL REGULATORY PROTEIN"/>
    <property type="match status" value="1"/>
</dbReference>
<dbReference type="Pfam" id="PF00126">
    <property type="entry name" value="HTH_1"/>
    <property type="match status" value="1"/>
</dbReference>
<keyword evidence="3" id="KW-0238">DNA-binding</keyword>
<protein>
    <submittedName>
        <fullName evidence="6">Transcriptional regulator, LysR family</fullName>
    </submittedName>
</protein>
<reference evidence="6 7" key="1">
    <citation type="submission" date="2016-10" db="EMBL/GenBank/DDBJ databases">
        <authorList>
            <person name="de Groot N.N."/>
        </authorList>
    </citation>
    <scope>NUCLEOTIDE SEQUENCE [LARGE SCALE GENOMIC DNA]</scope>
    <source>
        <strain evidence="6 7">DSM 26915</strain>
    </source>
</reference>
<dbReference type="SUPFAM" id="SSF46785">
    <property type="entry name" value="Winged helix' DNA-binding domain"/>
    <property type="match status" value="1"/>
</dbReference>
<dbReference type="InterPro" id="IPR005119">
    <property type="entry name" value="LysR_subst-bd"/>
</dbReference>
<evidence type="ECO:0000313" key="7">
    <source>
        <dbReference type="Proteomes" id="UP000236752"/>
    </source>
</evidence>
<dbReference type="GO" id="GO:0003700">
    <property type="term" value="F:DNA-binding transcription factor activity"/>
    <property type="evidence" value="ECO:0007669"/>
    <property type="project" value="InterPro"/>
</dbReference>
<dbReference type="AlphaFoldDB" id="A0A1H5VZT8"/>
<accession>A0A1H5VZT8</accession>
<keyword evidence="2" id="KW-0805">Transcription regulation</keyword>
<dbReference type="InterPro" id="IPR000847">
    <property type="entry name" value="LysR_HTH_N"/>
</dbReference>
<dbReference type="Proteomes" id="UP000236752">
    <property type="component" value="Unassembled WGS sequence"/>
</dbReference>
<dbReference type="PROSITE" id="PS50931">
    <property type="entry name" value="HTH_LYSR"/>
    <property type="match status" value="1"/>
</dbReference>
<dbReference type="InterPro" id="IPR036388">
    <property type="entry name" value="WH-like_DNA-bd_sf"/>
</dbReference>
<dbReference type="EMBL" id="FNUZ01000002">
    <property type="protein sequence ID" value="SEF92381.1"/>
    <property type="molecule type" value="Genomic_DNA"/>
</dbReference>
<dbReference type="GO" id="GO:0043565">
    <property type="term" value="F:sequence-specific DNA binding"/>
    <property type="evidence" value="ECO:0007669"/>
    <property type="project" value="TreeGrafter"/>
</dbReference>